<keyword evidence="2" id="KW-0732">Signal</keyword>
<comment type="caution">
    <text evidence="3">The sequence shown here is derived from an EMBL/GenBank/DDBJ whole genome shotgun (WGS) entry which is preliminary data.</text>
</comment>
<dbReference type="AlphaFoldDB" id="A0A4Z2DVC4"/>
<feature type="chain" id="PRO_5021305647" evidence="2">
    <location>
        <begin position="25"/>
        <end position="1180"/>
    </location>
</feature>
<feature type="compositionally biased region" description="Basic and acidic residues" evidence="1">
    <location>
        <begin position="646"/>
        <end position="655"/>
    </location>
</feature>
<dbReference type="OrthoDB" id="18982at2759"/>
<sequence>MPPWGLAKKPVKLFLNFSLGQLLSQPLEDDQIIITSNGIGCKDIYFNIDKLNALLSESGIPMVFCVAYIAEVIICLPWSVEIKGVDFVVQALSEVSSPSGADELFNSMISSVSTAAFAVAKVAKNSTIPNNFFEENFTHTDDDSDLGDKERLPKGLHEQAYQFFENLTAAAETMSTSTNSAGSYVDQDSKQRIAHMIDSLIAQTSIVLRDVSIRVECELRLPGIDRASGLTLTIKHLSISNQYKTEEKQQPSQSHTSSGRWSWLWWWQGSSSNSASNGKCSTSSSVNSASTPAGSLSTMLHKIIHLEEADLFWDLWSTSGQVQGCSSLSSSPDRSQPSCSSLPNKTCGPTADTLVSSAKLLTLSGSEHTARLSLRVGSALNVSHNPTPSHIQSDDLPCSMNDNISNSSTTNISDFQLRLHIDLGPIIACAYPSQFYWLHMMVGQLVHIYDDYAESRKSISQQTKLESDMTCYYSDLLTRNHLSNMMNKNNCINVIRSNLSNHDNDYSNFGDYQKPYSPMTSKLREANLIDLDLAPGTINPQNLTSTMLDSELFRSCLSDMSTTTVYGDKVTTNQHTDHHFLPKSNCNRDLAQVETKCSMSVNILCVAFVAFYEDESVLTREQIAEGLAFSSNINSLRKCQPEKDILSKADSKSDDENIPDTNINDKRNCQSSIFDKSANHNNDSSPGSYPTVAGCTAALPGPSIFFGRFHGHIPTPNYELKLNSSNIHLGYSNMLHYKCQPFRINREDVDTGRMSPSEWVAHLKHQLSNMAYPRDHLCFVGGLWHIELSTNNLIIPSSRSTNQYHSTQLCFNIQLFGVHLSECLFLSQMTTTATTTATKKTNEAIPEDLRLESLELFHFPCPLTSSSLSGSDRLAKSLSNEPAIKLNGIVYSPHVELDCLSGTTSCSQIYQEFTNEVCIDVAHFCMELDVSIMDRIHRITDALAAASEAVGRLSPLRPSDFNHHTDWYDNELLNDIPVTTKSGHHRVKLNSVNKSRHYFTHNTRRSVDYQSDQVDFLRPFLCSFNVTMKCHSSEFNLRFPIPVEAIKTNYGQNTADIRSKLWGCGTVYNSDQSNSVQSISWWTRSFRKEYLSIFLKKIRLTFNNSKESTPKLQFESNRHLQNITKSKTPSFKSKQNNVNEQELELVLGSISVYLASDNGKIQSVPILFFSTKINPNPEQI</sequence>
<evidence type="ECO:0000256" key="2">
    <source>
        <dbReference type="SAM" id="SignalP"/>
    </source>
</evidence>
<dbReference type="EMBL" id="SKCS01000025">
    <property type="protein sequence ID" value="TNN20521.1"/>
    <property type="molecule type" value="Genomic_DNA"/>
</dbReference>
<evidence type="ECO:0000256" key="1">
    <source>
        <dbReference type="SAM" id="MobiDB-lite"/>
    </source>
</evidence>
<protein>
    <submittedName>
        <fullName evidence="3">Autophagy-related protein 2 B</fullName>
    </submittedName>
</protein>
<organism evidence="3 4">
    <name type="scientific">Schistosoma japonicum</name>
    <name type="common">Blood fluke</name>
    <dbReference type="NCBI Taxonomy" id="6182"/>
    <lineage>
        <taxon>Eukaryota</taxon>
        <taxon>Metazoa</taxon>
        <taxon>Spiralia</taxon>
        <taxon>Lophotrochozoa</taxon>
        <taxon>Platyhelminthes</taxon>
        <taxon>Trematoda</taxon>
        <taxon>Digenea</taxon>
        <taxon>Strigeidida</taxon>
        <taxon>Schistosomatoidea</taxon>
        <taxon>Schistosomatidae</taxon>
        <taxon>Schistosoma</taxon>
    </lineage>
</organism>
<feature type="non-terminal residue" evidence="3">
    <location>
        <position position="1180"/>
    </location>
</feature>
<feature type="signal peptide" evidence="2">
    <location>
        <begin position="1"/>
        <end position="24"/>
    </location>
</feature>
<keyword evidence="4" id="KW-1185">Reference proteome</keyword>
<dbReference type="Proteomes" id="UP000311919">
    <property type="component" value="Unassembled WGS sequence"/>
</dbReference>
<dbReference type="STRING" id="6182.A0A4Z2DVC4"/>
<accession>A0A4Z2DVC4</accession>
<feature type="compositionally biased region" description="Low complexity" evidence="1">
    <location>
        <begin position="326"/>
        <end position="342"/>
    </location>
</feature>
<proteinExistence type="predicted"/>
<reference evidence="3 4" key="1">
    <citation type="submission" date="2019-03" db="EMBL/GenBank/DDBJ databases">
        <title>An improved genome assembly of the fluke Schistosoma japonicum.</title>
        <authorList>
            <person name="Hu W."/>
            <person name="Luo F."/>
            <person name="Yin M."/>
            <person name="Mo X."/>
            <person name="Sun C."/>
            <person name="Wu Q."/>
            <person name="Zhu B."/>
            <person name="Xiang M."/>
            <person name="Wang J."/>
            <person name="Wang Y."/>
            <person name="Zhang T."/>
            <person name="Xu B."/>
            <person name="Zheng H."/>
            <person name="Feng Z."/>
        </authorList>
    </citation>
    <scope>NUCLEOTIDE SEQUENCE [LARGE SCALE GENOMIC DNA]</scope>
    <source>
        <strain evidence="3">HuSjv2</strain>
        <tissue evidence="3">Worms</tissue>
    </source>
</reference>
<gene>
    <name evidence="3" type="ORF">EWB00_003941</name>
</gene>
<evidence type="ECO:0000313" key="3">
    <source>
        <dbReference type="EMBL" id="TNN20521.1"/>
    </source>
</evidence>
<feature type="region of interest" description="Disordered" evidence="1">
    <location>
        <begin position="326"/>
        <end position="345"/>
    </location>
</feature>
<evidence type="ECO:0000313" key="4">
    <source>
        <dbReference type="Proteomes" id="UP000311919"/>
    </source>
</evidence>
<feature type="region of interest" description="Disordered" evidence="1">
    <location>
        <begin position="646"/>
        <end position="668"/>
    </location>
</feature>
<name>A0A4Z2DVC4_SCHJA</name>